<dbReference type="GO" id="GO:0016020">
    <property type="term" value="C:membrane"/>
    <property type="evidence" value="ECO:0007669"/>
    <property type="project" value="TreeGrafter"/>
</dbReference>
<dbReference type="Pfam" id="PF00561">
    <property type="entry name" value="Abhydrolase_1"/>
    <property type="match status" value="1"/>
</dbReference>
<keyword evidence="1 4" id="KW-0378">Hydrolase</keyword>
<proteinExistence type="predicted"/>
<dbReference type="InterPro" id="IPR000073">
    <property type="entry name" value="AB_hydrolase_1"/>
</dbReference>
<dbReference type="Gene3D" id="3.40.50.1820">
    <property type="entry name" value="alpha/beta hydrolase"/>
    <property type="match status" value="1"/>
</dbReference>
<sequence>MKLIVLLLLTLMFQEFTAFGQALRPEQMVQSYLNIKDHKIYFETSGSGQSLILIHGGYLDHDIWNNQVTYLNNNGFKTIIFDDLGHGNTRNGREELYGYEIIEQLRTHLKLGKISLVGLSWGAMLSVDYTLKYPQNVDKLVLISPGMNGWN</sequence>
<protein>
    <submittedName>
        <fullName evidence="4">Alpha/beta hydrolase</fullName>
    </submittedName>
</protein>
<dbReference type="AlphaFoldDB" id="A0A5C6YQG6"/>
<keyword evidence="2" id="KW-0732">Signal</keyword>
<dbReference type="InterPro" id="IPR029058">
    <property type="entry name" value="AB_hydrolase_fold"/>
</dbReference>
<dbReference type="SUPFAM" id="SSF53474">
    <property type="entry name" value="alpha/beta-Hydrolases"/>
    <property type="match status" value="1"/>
</dbReference>
<reference evidence="4 5" key="1">
    <citation type="submission" date="2019-08" db="EMBL/GenBank/DDBJ databases">
        <title>Genome of Aequorivita lipolytica Y10-2 (type strain).</title>
        <authorList>
            <person name="Bowman J.P."/>
        </authorList>
    </citation>
    <scope>NUCLEOTIDE SEQUENCE [LARGE SCALE GENOMIC DNA]</scope>
    <source>
        <strain evidence="4 5">Y10-2</strain>
    </source>
</reference>
<feature type="domain" description="AB hydrolase-1" evidence="3">
    <location>
        <begin position="51"/>
        <end position="145"/>
    </location>
</feature>
<organism evidence="4 5">
    <name type="scientific">Aequorivita lipolytica</name>
    <dbReference type="NCBI Taxonomy" id="153267"/>
    <lineage>
        <taxon>Bacteria</taxon>
        <taxon>Pseudomonadati</taxon>
        <taxon>Bacteroidota</taxon>
        <taxon>Flavobacteriia</taxon>
        <taxon>Flavobacteriales</taxon>
        <taxon>Flavobacteriaceae</taxon>
        <taxon>Aequorivita</taxon>
    </lineage>
</organism>
<name>A0A5C6YQG6_9FLAO</name>
<evidence type="ECO:0000256" key="2">
    <source>
        <dbReference type="SAM" id="SignalP"/>
    </source>
</evidence>
<evidence type="ECO:0000256" key="1">
    <source>
        <dbReference type="ARBA" id="ARBA00022801"/>
    </source>
</evidence>
<dbReference type="EMBL" id="VORU01000004">
    <property type="protein sequence ID" value="TXD69651.1"/>
    <property type="molecule type" value="Genomic_DNA"/>
</dbReference>
<evidence type="ECO:0000313" key="4">
    <source>
        <dbReference type="EMBL" id="TXD69651.1"/>
    </source>
</evidence>
<keyword evidence="5" id="KW-1185">Reference proteome</keyword>
<evidence type="ECO:0000259" key="3">
    <source>
        <dbReference type="Pfam" id="PF00561"/>
    </source>
</evidence>
<evidence type="ECO:0000313" key="5">
    <source>
        <dbReference type="Proteomes" id="UP000321945"/>
    </source>
</evidence>
<dbReference type="Proteomes" id="UP000321945">
    <property type="component" value="Unassembled WGS sequence"/>
</dbReference>
<comment type="caution">
    <text evidence="4">The sequence shown here is derived from an EMBL/GenBank/DDBJ whole genome shotgun (WGS) entry which is preliminary data.</text>
</comment>
<dbReference type="OrthoDB" id="9780932at2"/>
<feature type="signal peptide" evidence="2">
    <location>
        <begin position="1"/>
        <end position="20"/>
    </location>
</feature>
<dbReference type="PANTHER" id="PTHR43798:SF31">
    <property type="entry name" value="AB HYDROLASE SUPERFAMILY PROTEIN YCLE"/>
    <property type="match status" value="1"/>
</dbReference>
<gene>
    <name evidence="4" type="ORF">ESV24_07400</name>
</gene>
<feature type="chain" id="PRO_5022903580" evidence="2">
    <location>
        <begin position="21"/>
        <end position="151"/>
    </location>
</feature>
<dbReference type="PANTHER" id="PTHR43798">
    <property type="entry name" value="MONOACYLGLYCEROL LIPASE"/>
    <property type="match status" value="1"/>
</dbReference>
<dbReference type="PRINTS" id="PR00111">
    <property type="entry name" value="ABHYDROLASE"/>
</dbReference>
<dbReference type="InterPro" id="IPR050266">
    <property type="entry name" value="AB_hydrolase_sf"/>
</dbReference>
<dbReference type="RefSeq" id="WP_111815747.1">
    <property type="nucleotide sequence ID" value="NZ_CBCRZQ010000004.1"/>
</dbReference>
<accession>A0A5C6YQG6</accession>
<dbReference type="GO" id="GO:0016787">
    <property type="term" value="F:hydrolase activity"/>
    <property type="evidence" value="ECO:0007669"/>
    <property type="project" value="UniProtKB-KW"/>
</dbReference>